<name>A0A9Q0EK60_9TELE</name>
<sequence>MRLMKDLQIEAEGTIEGCEGGRQPCGGMRGPLPAQRLMRVTAEARRSFQKEEVVLRNLHRSFLIYGSEM</sequence>
<accession>A0A9Q0EK60</accession>
<proteinExistence type="predicted"/>
<evidence type="ECO:0000313" key="2">
    <source>
        <dbReference type="Proteomes" id="UP001148018"/>
    </source>
</evidence>
<evidence type="ECO:0000313" key="1">
    <source>
        <dbReference type="EMBL" id="KAJ3608489.1"/>
    </source>
</evidence>
<gene>
    <name evidence="1" type="ORF">NHX12_025536</name>
</gene>
<organism evidence="1 2">
    <name type="scientific">Muraenolepis orangiensis</name>
    <name type="common">Patagonian moray cod</name>
    <dbReference type="NCBI Taxonomy" id="630683"/>
    <lineage>
        <taxon>Eukaryota</taxon>
        <taxon>Metazoa</taxon>
        <taxon>Chordata</taxon>
        <taxon>Craniata</taxon>
        <taxon>Vertebrata</taxon>
        <taxon>Euteleostomi</taxon>
        <taxon>Actinopterygii</taxon>
        <taxon>Neopterygii</taxon>
        <taxon>Teleostei</taxon>
        <taxon>Neoteleostei</taxon>
        <taxon>Acanthomorphata</taxon>
        <taxon>Zeiogadaria</taxon>
        <taxon>Gadariae</taxon>
        <taxon>Gadiformes</taxon>
        <taxon>Muraenolepidoidei</taxon>
        <taxon>Muraenolepididae</taxon>
        <taxon>Muraenolepis</taxon>
    </lineage>
</organism>
<comment type="caution">
    <text evidence="1">The sequence shown here is derived from an EMBL/GenBank/DDBJ whole genome shotgun (WGS) entry which is preliminary data.</text>
</comment>
<keyword evidence="2" id="KW-1185">Reference proteome</keyword>
<dbReference type="Proteomes" id="UP001148018">
    <property type="component" value="Unassembled WGS sequence"/>
</dbReference>
<dbReference type="EMBL" id="JANIIK010000040">
    <property type="protein sequence ID" value="KAJ3608489.1"/>
    <property type="molecule type" value="Genomic_DNA"/>
</dbReference>
<protein>
    <submittedName>
        <fullName evidence="1">Uncharacterized protein</fullName>
    </submittedName>
</protein>
<dbReference type="AlphaFoldDB" id="A0A9Q0EK60"/>
<reference evidence="1" key="1">
    <citation type="submission" date="2022-07" db="EMBL/GenBank/DDBJ databases">
        <title>Chromosome-level genome of Muraenolepis orangiensis.</title>
        <authorList>
            <person name="Kim J."/>
        </authorList>
    </citation>
    <scope>NUCLEOTIDE SEQUENCE</scope>
    <source>
        <strain evidence="1">KU_S4_2022</strain>
        <tissue evidence="1">Muscle</tissue>
    </source>
</reference>